<evidence type="ECO:0000256" key="5">
    <source>
        <dbReference type="ARBA" id="ARBA00023015"/>
    </source>
</evidence>
<keyword evidence="1" id="KW-0001">2Fe-2S</keyword>
<evidence type="ECO:0000256" key="3">
    <source>
        <dbReference type="ARBA" id="ARBA00023004"/>
    </source>
</evidence>
<dbReference type="RefSeq" id="WP_198734502.1">
    <property type="nucleotide sequence ID" value="NZ_JAEINH010000012.1"/>
</dbReference>
<keyword evidence="6" id="KW-0238">DNA-binding</keyword>
<evidence type="ECO:0000256" key="2">
    <source>
        <dbReference type="ARBA" id="ARBA00022723"/>
    </source>
</evidence>
<dbReference type="InterPro" id="IPR047057">
    <property type="entry name" value="MerR_fam"/>
</dbReference>
<gene>
    <name evidence="9" type="primary">soxR</name>
    <name evidence="9" type="ORF">JAV76_13025</name>
</gene>
<dbReference type="GO" id="GO:0003677">
    <property type="term" value="F:DNA binding"/>
    <property type="evidence" value="ECO:0007669"/>
    <property type="project" value="UniProtKB-KW"/>
</dbReference>
<dbReference type="Pfam" id="PF00376">
    <property type="entry name" value="MerR"/>
    <property type="match status" value="1"/>
</dbReference>
<dbReference type="AlphaFoldDB" id="A0A934IDV2"/>
<evidence type="ECO:0000256" key="1">
    <source>
        <dbReference type="ARBA" id="ARBA00022714"/>
    </source>
</evidence>
<evidence type="ECO:0000259" key="8">
    <source>
        <dbReference type="PROSITE" id="PS50937"/>
    </source>
</evidence>
<evidence type="ECO:0000313" key="9">
    <source>
        <dbReference type="EMBL" id="MBI9115935.1"/>
    </source>
</evidence>
<dbReference type="PROSITE" id="PS50937">
    <property type="entry name" value="HTH_MERR_2"/>
    <property type="match status" value="1"/>
</dbReference>
<keyword evidence="3" id="KW-0408">Iron</keyword>
<keyword evidence="7" id="KW-0804">Transcription</keyword>
<keyword evidence="4" id="KW-0411">Iron-sulfur</keyword>
<feature type="domain" description="HTH merR-type" evidence="8">
    <location>
        <begin position="9"/>
        <end position="77"/>
    </location>
</feature>
<reference evidence="9" key="1">
    <citation type="submission" date="2020-12" db="EMBL/GenBank/DDBJ databases">
        <title>Sanguibacter suaedae sp. nov., isolated from Suaeda aralocaspica.</title>
        <authorList>
            <person name="Ma Q."/>
        </authorList>
    </citation>
    <scope>NUCLEOTIDE SEQUENCE</scope>
    <source>
        <strain evidence="9">YZGR15</strain>
    </source>
</reference>
<dbReference type="SMART" id="SM00422">
    <property type="entry name" value="HTH_MERR"/>
    <property type="match status" value="1"/>
</dbReference>
<protein>
    <submittedName>
        <fullName evidence="9">Redox-sensitive transcriptional activator SoxR</fullName>
    </submittedName>
</protein>
<evidence type="ECO:0000256" key="7">
    <source>
        <dbReference type="ARBA" id="ARBA00023163"/>
    </source>
</evidence>
<dbReference type="Pfam" id="PF09278">
    <property type="entry name" value="MerR-DNA-bind"/>
    <property type="match status" value="1"/>
</dbReference>
<dbReference type="InterPro" id="IPR015358">
    <property type="entry name" value="Tscrpt_reg_MerR_DNA-bd"/>
</dbReference>
<accession>A0A934IDV2</accession>
<evidence type="ECO:0000256" key="6">
    <source>
        <dbReference type="ARBA" id="ARBA00023125"/>
    </source>
</evidence>
<name>A0A934IDV2_9MICO</name>
<keyword evidence="2" id="KW-0479">Metal-binding</keyword>
<proteinExistence type="predicted"/>
<comment type="caution">
    <text evidence="9">The sequence shown here is derived from an EMBL/GenBank/DDBJ whole genome shotgun (WGS) entry which is preliminary data.</text>
</comment>
<keyword evidence="10" id="KW-1185">Reference proteome</keyword>
<dbReference type="GO" id="GO:0003700">
    <property type="term" value="F:DNA-binding transcription factor activity"/>
    <property type="evidence" value="ECO:0007669"/>
    <property type="project" value="InterPro"/>
</dbReference>
<evidence type="ECO:0000313" key="10">
    <source>
        <dbReference type="Proteomes" id="UP000602087"/>
    </source>
</evidence>
<keyword evidence="5" id="KW-0805">Transcription regulation</keyword>
<organism evidence="9 10">
    <name type="scientific">Sanguibacter suaedae</name>
    <dbReference type="NCBI Taxonomy" id="2795737"/>
    <lineage>
        <taxon>Bacteria</taxon>
        <taxon>Bacillati</taxon>
        <taxon>Actinomycetota</taxon>
        <taxon>Actinomycetes</taxon>
        <taxon>Micrococcales</taxon>
        <taxon>Sanguibacteraceae</taxon>
        <taxon>Sanguibacter</taxon>
    </lineage>
</organism>
<dbReference type="GO" id="GO:0051537">
    <property type="term" value="F:2 iron, 2 sulfur cluster binding"/>
    <property type="evidence" value="ECO:0007669"/>
    <property type="project" value="UniProtKB-KW"/>
</dbReference>
<dbReference type="InterPro" id="IPR009061">
    <property type="entry name" value="DNA-bd_dom_put_sf"/>
</dbReference>
<dbReference type="NCBIfam" id="TIGR01950">
    <property type="entry name" value="SoxR"/>
    <property type="match status" value="1"/>
</dbReference>
<evidence type="ECO:0000256" key="4">
    <source>
        <dbReference type="ARBA" id="ARBA00023014"/>
    </source>
</evidence>
<dbReference type="PANTHER" id="PTHR30204">
    <property type="entry name" value="REDOX-CYCLING DRUG-SENSING TRANSCRIPTIONAL ACTIVATOR SOXR"/>
    <property type="match status" value="1"/>
</dbReference>
<dbReference type="InterPro" id="IPR000551">
    <property type="entry name" value="MerR-type_HTH_dom"/>
</dbReference>
<dbReference type="GO" id="GO:0046872">
    <property type="term" value="F:metal ion binding"/>
    <property type="evidence" value="ECO:0007669"/>
    <property type="project" value="UniProtKB-KW"/>
</dbReference>
<dbReference type="Proteomes" id="UP000602087">
    <property type="component" value="Unassembled WGS sequence"/>
</dbReference>
<dbReference type="PRINTS" id="PR00040">
    <property type="entry name" value="HTHMERR"/>
</dbReference>
<dbReference type="EMBL" id="JAEINH010000012">
    <property type="protein sequence ID" value="MBI9115935.1"/>
    <property type="molecule type" value="Genomic_DNA"/>
</dbReference>
<dbReference type="SUPFAM" id="SSF46955">
    <property type="entry name" value="Putative DNA-binding domain"/>
    <property type="match status" value="1"/>
</dbReference>
<dbReference type="GO" id="GO:0006979">
    <property type="term" value="P:response to oxidative stress"/>
    <property type="evidence" value="ECO:0007669"/>
    <property type="project" value="InterPro"/>
</dbReference>
<dbReference type="PANTHER" id="PTHR30204:SF0">
    <property type="entry name" value="REDOX-SENSITIVE TRANSCRIPTIONAL ACTIVATOR SOXR"/>
    <property type="match status" value="1"/>
</dbReference>
<sequence>MPPVDPDKLLSIGVTAQRAGVSVSALRFYEELGLIRAVRGPNGHRFFPRHVLRRLAVVAAGQRIGMTLDQVAEALSGLPDDRAPTQREWRAMSERWAQMLEGRIEVLQALRKDLDGCIGCGCLSLGRCTLFNPEDQAQREGAGSRWLRGAISADTGGDQSFI</sequence>
<dbReference type="InterPro" id="IPR010211">
    <property type="entry name" value="Redox-sen_tscrpt-act_SoxR"/>
</dbReference>
<dbReference type="Gene3D" id="1.10.1660.10">
    <property type="match status" value="1"/>
</dbReference>